<dbReference type="EMBL" id="CP033133">
    <property type="protein sequence ID" value="AYO54372.1"/>
    <property type="molecule type" value="Genomic_DNA"/>
</dbReference>
<dbReference type="Proteomes" id="UP000279962">
    <property type="component" value="Chromosome"/>
</dbReference>
<proteinExistence type="predicted"/>
<organism evidence="1 2">
    <name type="scientific">Acinetobacter wuhouensis</name>
    <dbReference type="NCBI Taxonomy" id="1879050"/>
    <lineage>
        <taxon>Bacteria</taxon>
        <taxon>Pseudomonadati</taxon>
        <taxon>Pseudomonadota</taxon>
        <taxon>Gammaproteobacteria</taxon>
        <taxon>Moraxellales</taxon>
        <taxon>Moraxellaceae</taxon>
        <taxon>Acinetobacter</taxon>
    </lineage>
</organism>
<evidence type="ECO:0000313" key="2">
    <source>
        <dbReference type="Proteomes" id="UP000279962"/>
    </source>
</evidence>
<gene>
    <name evidence="1" type="ORF">CDG68_12310</name>
</gene>
<evidence type="ECO:0000313" key="1">
    <source>
        <dbReference type="EMBL" id="AYO54372.1"/>
    </source>
</evidence>
<sequence length="187" mass="21634">MICITTFLEDIDHEMQDYTTIVISKKAYKVDGDSGIKTKCENSELKSVDYFGCNSPDEFQYVEFSDLLAQDEQIKQKIKDVKKVKILPSKLNLEIRKDYFKIIHQELVQKLKDSKIIRDEMPTYIKNIPENFQSTGKFLIVIAPIKEGKGVEAARVIDYWATSIKQSLPKKWLTGIEFIPLDIFVSM</sequence>
<protein>
    <submittedName>
        <fullName evidence="1">Uncharacterized protein</fullName>
    </submittedName>
</protein>
<accession>A0A3G2T326</accession>
<name>A0A3G2T326_9GAMM</name>
<dbReference type="AlphaFoldDB" id="A0A3G2T326"/>
<reference evidence="1 2" key="1">
    <citation type="submission" date="2018-10" db="EMBL/GenBank/DDBJ databases">
        <title>The complete genome of Acinetobacter wuhouensis strain WCHAW010062.</title>
        <authorList>
            <person name="Hu Y."/>
            <person name="Long H."/>
            <person name="Feng Y."/>
            <person name="Zong Z."/>
        </authorList>
    </citation>
    <scope>NUCLEOTIDE SEQUENCE [LARGE SCALE GENOMIC DNA]</scope>
    <source>
        <strain evidence="1 2">WCHAW010062</strain>
    </source>
</reference>
<dbReference type="RefSeq" id="WP_087554608.1">
    <property type="nucleotide sequence ID" value="NZ_CP033133.1"/>
</dbReference>